<evidence type="ECO:0000259" key="8">
    <source>
        <dbReference type="Pfam" id="PF00857"/>
    </source>
</evidence>
<dbReference type="EC" id="3.5.1.19" evidence="6"/>
<reference evidence="9 10" key="1">
    <citation type="submission" date="2022-06" db="EMBL/GenBank/DDBJ databases">
        <title>Genomic Encyclopedia of Archaeal and Bacterial Type Strains, Phase II (KMG-II): from individual species to whole genera.</title>
        <authorList>
            <person name="Goeker M."/>
        </authorList>
    </citation>
    <scope>NUCLEOTIDE SEQUENCE [LARGE SCALE GENOMIC DNA]</scope>
    <source>
        <strain evidence="9 10">DSM 45037</strain>
    </source>
</reference>
<sequence length="199" mass="20727">MSRRLLSGDVGTALLIVDVQNDFAEGGALGVTGGTAVAEGVTALLRDHRDDYAVVIASRDWHDADSDNGGHIVLEGKPDFVTTWPPHCIAGTHGADYHPAFDTSSVEVEIYKGRGEPAYSAFEGATDDGTSLADVLRQRGIDRVEVVGLATDYCVRASALDALGGGVAVRVRRDLVAGVAEETSAAAVEEMVAAGAEFV</sequence>
<evidence type="ECO:0000313" key="10">
    <source>
        <dbReference type="Proteomes" id="UP001205740"/>
    </source>
</evidence>
<keyword evidence="10" id="KW-1185">Reference proteome</keyword>
<dbReference type="PANTHER" id="PTHR11080:SF2">
    <property type="entry name" value="LD05707P"/>
    <property type="match status" value="1"/>
</dbReference>
<proteinExistence type="inferred from homology"/>
<comment type="similarity">
    <text evidence="1">Belongs to the isochorismatase family.</text>
</comment>
<comment type="pathway">
    <text evidence="5">Cofactor biosynthesis; nicotinate biosynthesis; nicotinate from nicotinamide: step 1/1.</text>
</comment>
<keyword evidence="2" id="KW-0662">Pyridine nucleotide biosynthesis</keyword>
<dbReference type="SUPFAM" id="SSF52499">
    <property type="entry name" value="Isochorismatase-like hydrolases"/>
    <property type="match status" value="1"/>
</dbReference>
<evidence type="ECO:0000256" key="1">
    <source>
        <dbReference type="ARBA" id="ARBA00006336"/>
    </source>
</evidence>
<keyword evidence="3" id="KW-0479">Metal-binding</keyword>
<dbReference type="EMBL" id="JAMTCG010000006">
    <property type="protein sequence ID" value="MCP2162074.1"/>
    <property type="molecule type" value="Genomic_DNA"/>
</dbReference>
<evidence type="ECO:0000256" key="5">
    <source>
        <dbReference type="ARBA" id="ARBA00037900"/>
    </source>
</evidence>
<dbReference type="InterPro" id="IPR036380">
    <property type="entry name" value="Isochorismatase-like_sf"/>
</dbReference>
<evidence type="ECO:0000256" key="4">
    <source>
        <dbReference type="ARBA" id="ARBA00022801"/>
    </source>
</evidence>
<dbReference type="InterPro" id="IPR000868">
    <property type="entry name" value="Isochorismatase-like_dom"/>
</dbReference>
<gene>
    <name evidence="9" type="ORF">LX12_003278</name>
</gene>
<accession>A0ABT1H4A3</accession>
<evidence type="ECO:0000256" key="6">
    <source>
        <dbReference type="ARBA" id="ARBA00039017"/>
    </source>
</evidence>
<dbReference type="InterPro" id="IPR052347">
    <property type="entry name" value="Isochorismatase_Nicotinamidase"/>
</dbReference>
<dbReference type="Proteomes" id="UP001205740">
    <property type="component" value="Unassembled WGS sequence"/>
</dbReference>
<dbReference type="Gene3D" id="3.40.50.850">
    <property type="entry name" value="Isochorismatase-like"/>
    <property type="match status" value="1"/>
</dbReference>
<comment type="caution">
    <text evidence="9">The sequence shown here is derived from an EMBL/GenBank/DDBJ whole genome shotgun (WGS) entry which is preliminary data.</text>
</comment>
<protein>
    <recommendedName>
        <fullName evidence="6">nicotinamidase</fullName>
        <ecNumber evidence="6">3.5.1.19</ecNumber>
    </recommendedName>
    <alternativeName>
        <fullName evidence="7">Nicotinamide deamidase</fullName>
    </alternativeName>
</protein>
<dbReference type="Pfam" id="PF00857">
    <property type="entry name" value="Isochorismatase"/>
    <property type="match status" value="1"/>
</dbReference>
<dbReference type="PANTHER" id="PTHR11080">
    <property type="entry name" value="PYRAZINAMIDASE/NICOTINAMIDASE"/>
    <property type="match status" value="1"/>
</dbReference>
<feature type="domain" description="Isochorismatase-like" evidence="8">
    <location>
        <begin position="12"/>
        <end position="197"/>
    </location>
</feature>
<evidence type="ECO:0000313" key="9">
    <source>
        <dbReference type="EMBL" id="MCP2162074.1"/>
    </source>
</evidence>
<evidence type="ECO:0000256" key="2">
    <source>
        <dbReference type="ARBA" id="ARBA00022642"/>
    </source>
</evidence>
<evidence type="ECO:0000256" key="3">
    <source>
        <dbReference type="ARBA" id="ARBA00022723"/>
    </source>
</evidence>
<evidence type="ECO:0000256" key="7">
    <source>
        <dbReference type="ARBA" id="ARBA00043224"/>
    </source>
</evidence>
<name>A0ABT1H4A3_9NOCA</name>
<organism evidence="9 10">
    <name type="scientific">Williamsia serinedens</name>
    <dbReference type="NCBI Taxonomy" id="391736"/>
    <lineage>
        <taxon>Bacteria</taxon>
        <taxon>Bacillati</taxon>
        <taxon>Actinomycetota</taxon>
        <taxon>Actinomycetes</taxon>
        <taxon>Mycobacteriales</taxon>
        <taxon>Nocardiaceae</taxon>
        <taxon>Williamsia</taxon>
    </lineage>
</organism>
<keyword evidence="4" id="KW-0378">Hydrolase</keyword>